<dbReference type="AlphaFoldDB" id="A0A6L2P6M7"/>
<sequence length="927" mass="106039">MDVKTAFLNGELNEEVYISQPEGFVEPDHPTHVYCLKNALYGLKHAPRALKQAEYIAMSRCCAQILWMRSQLIDYGFAFNKIPMYCDNRSAIALCCNNVQHSWSKHIDIRHHFIREQVEKGVVELFFVTTNYQLADIFTKALPRERFEFLLSCLDTLADMNIPANDAPAEQIPPFWDTMCFNSSTGLYRCQLDEQWFNLHKDIIRDALDINPTIDNNPMWLHLQVIQLSNTSTLWDTPVLSRTCKTDGYDRPRHHVLQILWGIIHRSNNDYAERIWEEFLQSIQTFLTDRKNLTMASGGKKKTTHLLILSVRFTKLIIHHLKTKHNIHPRTGSPLHYSHNENVLNTLGLVEKDSKEIFGMSIPDALLPDEIKRAPYYGEYQEHVAKYQQYLDAEHGKVEEGGAIESPKATKVTKPKAAKATKPAEKKRILVKETPDKPSPAKRSKDELVRKIRKPRSPLKLVDEPSAEDVLVKEPAYNEEEANLQRDLELSLNEQAEQTQGPACLVVIREPTLGEFNRFQMYKEREKRRRTPIPTEASRHAESPSLDAELALTDSEMEFDNVVPKINTGDQDEGWAGPNPGNHDEGQARPNPGVQDEGQAGSNPGDAAKSQPKSIHVEEEPGKTNAKVEVQSIISIPIHQDTSSVPPMTTLVIDLTTSQSGSPLQTSTTTTSAVSKVVDEIVTDAVDWVMQAPVRARLSDLPIVDMKEIPQQRIFEDISYEAHEDHKKLYDKKRKRRDLPRTLLGLHRHSHHLYLLQQAHLVLQMEECHKMLTDQVDWTNLEGDQVRVDVNRPLPLGGPPGHVTIQTQFFFNKDLEYLRYGSKDNSLALLISKMKATSYLDFGLELLVPEQMWIDDVEDFQLGIESYQTQLNLTKLGWDTTGYEFKHDYAIIESPRVVVFPVNNNKRKIMRFNEIYKFSDGTLTWIL</sequence>
<feature type="region of interest" description="Disordered" evidence="1">
    <location>
        <begin position="399"/>
        <end position="426"/>
    </location>
</feature>
<dbReference type="PANTHER" id="PTHR11439">
    <property type="entry name" value="GAG-POL-RELATED RETROTRANSPOSON"/>
    <property type="match status" value="1"/>
</dbReference>
<protein>
    <submittedName>
        <fullName evidence="3">Retrovirus-related Pol polyprotein from transposon TNT 1-94</fullName>
    </submittedName>
</protein>
<evidence type="ECO:0000256" key="1">
    <source>
        <dbReference type="SAM" id="MobiDB-lite"/>
    </source>
</evidence>
<name>A0A6L2P6M7_TANCI</name>
<feature type="region of interest" description="Disordered" evidence="1">
    <location>
        <begin position="565"/>
        <end position="626"/>
    </location>
</feature>
<dbReference type="PANTHER" id="PTHR11439:SF495">
    <property type="entry name" value="REVERSE TRANSCRIPTASE, RNA-DEPENDENT DNA POLYMERASE-RELATED"/>
    <property type="match status" value="1"/>
</dbReference>
<proteinExistence type="predicted"/>
<dbReference type="CDD" id="cd09272">
    <property type="entry name" value="RNase_HI_RT_Ty1"/>
    <property type="match status" value="1"/>
</dbReference>
<dbReference type="EMBL" id="BKCJ010010642">
    <property type="protein sequence ID" value="GEU92494.1"/>
    <property type="molecule type" value="Genomic_DNA"/>
</dbReference>
<dbReference type="Pfam" id="PF07727">
    <property type="entry name" value="RVT_2"/>
    <property type="match status" value="1"/>
</dbReference>
<feature type="region of interest" description="Disordered" evidence="1">
    <location>
        <begin position="519"/>
        <end position="546"/>
    </location>
</feature>
<organism evidence="3">
    <name type="scientific">Tanacetum cinerariifolium</name>
    <name type="common">Dalmatian daisy</name>
    <name type="synonym">Chrysanthemum cinerariifolium</name>
    <dbReference type="NCBI Taxonomy" id="118510"/>
    <lineage>
        <taxon>Eukaryota</taxon>
        <taxon>Viridiplantae</taxon>
        <taxon>Streptophyta</taxon>
        <taxon>Embryophyta</taxon>
        <taxon>Tracheophyta</taxon>
        <taxon>Spermatophyta</taxon>
        <taxon>Magnoliopsida</taxon>
        <taxon>eudicotyledons</taxon>
        <taxon>Gunneridae</taxon>
        <taxon>Pentapetalae</taxon>
        <taxon>asterids</taxon>
        <taxon>campanulids</taxon>
        <taxon>Asterales</taxon>
        <taxon>Asteraceae</taxon>
        <taxon>Asteroideae</taxon>
        <taxon>Anthemideae</taxon>
        <taxon>Anthemidinae</taxon>
        <taxon>Tanacetum</taxon>
    </lineage>
</organism>
<reference evidence="3" key="1">
    <citation type="journal article" date="2019" name="Sci. Rep.">
        <title>Draft genome of Tanacetum cinerariifolium, the natural source of mosquito coil.</title>
        <authorList>
            <person name="Yamashiro T."/>
            <person name="Shiraishi A."/>
            <person name="Satake H."/>
            <person name="Nakayama K."/>
        </authorList>
    </citation>
    <scope>NUCLEOTIDE SEQUENCE</scope>
</reference>
<comment type="caution">
    <text evidence="3">The sequence shown here is derived from an EMBL/GenBank/DDBJ whole genome shotgun (WGS) entry which is preliminary data.</text>
</comment>
<evidence type="ECO:0000259" key="2">
    <source>
        <dbReference type="Pfam" id="PF07727"/>
    </source>
</evidence>
<gene>
    <name evidence="3" type="ORF">Tci_064472</name>
</gene>
<accession>A0A6L2P6M7</accession>
<evidence type="ECO:0000313" key="3">
    <source>
        <dbReference type="EMBL" id="GEU92494.1"/>
    </source>
</evidence>
<dbReference type="InterPro" id="IPR013103">
    <property type="entry name" value="RVT_2"/>
</dbReference>
<feature type="domain" description="Reverse transcriptase Ty1/copia-type" evidence="2">
    <location>
        <begin position="1"/>
        <end position="52"/>
    </location>
</feature>